<proteinExistence type="predicted"/>
<name>A0A9N8KHM8_9PEZI</name>
<reference evidence="1" key="1">
    <citation type="submission" date="2020-06" db="EMBL/GenBank/DDBJ databases">
        <authorList>
            <person name="Onetto C."/>
        </authorList>
    </citation>
    <scope>NUCLEOTIDE SEQUENCE</scope>
</reference>
<keyword evidence="2" id="KW-1185">Reference proteome</keyword>
<evidence type="ECO:0000313" key="1">
    <source>
        <dbReference type="EMBL" id="CAD0107177.1"/>
    </source>
</evidence>
<evidence type="ECO:0000313" key="2">
    <source>
        <dbReference type="Proteomes" id="UP000745764"/>
    </source>
</evidence>
<dbReference type="OrthoDB" id="4708870at2759"/>
<gene>
    <name evidence="1" type="ORF">AWRI4620_LOCUS1432</name>
</gene>
<comment type="caution">
    <text evidence="1">The sequence shown here is derived from an EMBL/GenBank/DDBJ whole genome shotgun (WGS) entry which is preliminary data.</text>
</comment>
<dbReference type="Proteomes" id="UP000745764">
    <property type="component" value="Unassembled WGS sequence"/>
</dbReference>
<organism evidence="1 2">
    <name type="scientific">Aureobasidium uvarum</name>
    <dbReference type="NCBI Taxonomy" id="2773716"/>
    <lineage>
        <taxon>Eukaryota</taxon>
        <taxon>Fungi</taxon>
        <taxon>Dikarya</taxon>
        <taxon>Ascomycota</taxon>
        <taxon>Pezizomycotina</taxon>
        <taxon>Dothideomycetes</taxon>
        <taxon>Dothideomycetidae</taxon>
        <taxon>Dothideales</taxon>
        <taxon>Saccotheciaceae</taxon>
        <taxon>Aureobasidium</taxon>
    </lineage>
</organism>
<protein>
    <submittedName>
        <fullName evidence="1">Uncharacterized protein</fullName>
    </submittedName>
</protein>
<dbReference type="EMBL" id="CAINUL010000002">
    <property type="protein sequence ID" value="CAD0107177.1"/>
    <property type="molecule type" value="Genomic_DNA"/>
</dbReference>
<dbReference type="AlphaFoldDB" id="A0A9N8KHM8"/>
<sequence>MGGRAFPDLCVPRMNHQTYNQVKHAALKALSQRFASVTAIPEAPGKLDYGDVDLVVELPSSMPLPSQQVILDLGAEHVKINHPVYSFAVPLENTRDTVQAFAQVDVQVCPPGDFAWTTFVNGYGDLGSILGTFNYGYGFTSKNDGFFVRIEEQEAQNRAASQVFLSKDPDLVMDFLGLDKYRFHQGFESERQLFDWAVNSRLFNRRLVEKRRDNSDNRSRMEKRSMFRNFVSQYLPSLPDVGTDATGTRAAYTNAALVFFDTQDEFNTRRLKIINENKEDHAWDIIKTTVLQPLAKLEEKRLNEVVRALKRFVAFKGGEPVMCSEPEMDAEDQARFARYITAADEVAPNLREWILNNWKEVRSQERQRAKGSRRLEGQQG</sequence>
<accession>A0A9N8KHM8</accession>